<dbReference type="RefSeq" id="WP_126128521.1">
    <property type="nucleotide sequence ID" value="NZ_CP034464.1"/>
</dbReference>
<proteinExistence type="predicted"/>
<sequence>MSIKAVLFDLDDTLWPVETVIMQAELTLHQWMDVHAPGIAQHHTIESLRKRRQALVKTNPRFEYDLWALRHTMLSQVFHEYGSDQSLADQAMAVFADARNKVQLYDEVIPVLNQLQTQVSLGSISNGFADLQAIGLAPYFKVSLAAHSFGCAKPDPRIFTAACAALNLLPQQVLFVGDDLALDVAAAQQVGMQGVWMNRRNLKPEDTRHQHVKPDVTISNLHQIFTYL</sequence>
<evidence type="ECO:0000256" key="2">
    <source>
        <dbReference type="ARBA" id="ARBA00022801"/>
    </source>
</evidence>
<dbReference type="InterPro" id="IPR023214">
    <property type="entry name" value="HAD_sf"/>
</dbReference>
<gene>
    <name evidence="4" type="ORF">EJN92_14745</name>
</gene>
<comment type="cofactor">
    <cofactor evidence="1">
        <name>Mg(2+)</name>
        <dbReference type="ChEBI" id="CHEBI:18420"/>
    </cofactor>
</comment>
<reference evidence="4 5" key="1">
    <citation type="journal article" date="2011" name="Int. J. Syst. Evol. Microbiol.">
        <title>Description of Undibacterium oligocarboniphilum sp. nov., isolated from purified water, and Undibacterium pigrum strain CCUG 49012 as the type strain of Undibacterium parvum sp. nov., and emended descriptions of the genus Undibacterium and the species Undibacterium pigrum.</title>
        <authorList>
            <person name="Eder W."/>
            <person name="Wanner G."/>
            <person name="Ludwig W."/>
            <person name="Busse H.J."/>
            <person name="Ziemke-Kageler F."/>
            <person name="Lang E."/>
        </authorList>
    </citation>
    <scope>NUCLEOTIDE SEQUENCE [LARGE SCALE GENOMIC DNA]</scope>
    <source>
        <strain evidence="4 5">DSM 23061</strain>
    </source>
</reference>
<dbReference type="PANTHER" id="PTHR46470:SF4">
    <property type="entry name" value="5-AMINO-6-(5-PHOSPHO-D-RIBITYLAMINO)URACIL PHOSPHATASE YIGB"/>
    <property type="match status" value="1"/>
</dbReference>
<dbReference type="SFLD" id="SFLDG01129">
    <property type="entry name" value="C1.5:_HAD__Beta-PGM__Phosphata"/>
    <property type="match status" value="1"/>
</dbReference>
<dbReference type="PRINTS" id="PR00413">
    <property type="entry name" value="HADHALOGNASE"/>
</dbReference>
<protein>
    <submittedName>
        <fullName evidence="4">HAD family hydrolase</fullName>
    </submittedName>
</protein>
<dbReference type="GO" id="GO:0009231">
    <property type="term" value="P:riboflavin biosynthetic process"/>
    <property type="evidence" value="ECO:0007669"/>
    <property type="project" value="TreeGrafter"/>
</dbReference>
<keyword evidence="2 4" id="KW-0378">Hydrolase</keyword>
<dbReference type="PANTHER" id="PTHR46470">
    <property type="entry name" value="N-ACYLNEURAMINATE-9-PHOSPHATASE"/>
    <property type="match status" value="1"/>
</dbReference>
<evidence type="ECO:0000313" key="5">
    <source>
        <dbReference type="Proteomes" id="UP000275663"/>
    </source>
</evidence>
<evidence type="ECO:0000313" key="4">
    <source>
        <dbReference type="EMBL" id="AZP13145.1"/>
    </source>
</evidence>
<dbReference type="InterPro" id="IPR036412">
    <property type="entry name" value="HAD-like_sf"/>
</dbReference>
<dbReference type="OrthoDB" id="367448at2"/>
<dbReference type="Pfam" id="PF00702">
    <property type="entry name" value="Hydrolase"/>
    <property type="match status" value="1"/>
</dbReference>
<dbReference type="AlphaFoldDB" id="A0A3Q9BSC0"/>
<evidence type="ECO:0000256" key="3">
    <source>
        <dbReference type="ARBA" id="ARBA00022842"/>
    </source>
</evidence>
<accession>A0A3Q9BSC0</accession>
<dbReference type="NCBIfam" id="TIGR01509">
    <property type="entry name" value="HAD-SF-IA-v3"/>
    <property type="match status" value="1"/>
</dbReference>
<evidence type="ECO:0000256" key="1">
    <source>
        <dbReference type="ARBA" id="ARBA00001946"/>
    </source>
</evidence>
<dbReference type="Gene3D" id="1.20.120.1600">
    <property type="match status" value="1"/>
</dbReference>
<dbReference type="NCBIfam" id="TIGR01549">
    <property type="entry name" value="HAD-SF-IA-v1"/>
    <property type="match status" value="1"/>
</dbReference>
<dbReference type="EMBL" id="CP034464">
    <property type="protein sequence ID" value="AZP13145.1"/>
    <property type="molecule type" value="Genomic_DNA"/>
</dbReference>
<dbReference type="InterPro" id="IPR051400">
    <property type="entry name" value="HAD-like_hydrolase"/>
</dbReference>
<organism evidence="4 5">
    <name type="scientific">Undibacterium parvum</name>
    <dbReference type="NCBI Taxonomy" id="401471"/>
    <lineage>
        <taxon>Bacteria</taxon>
        <taxon>Pseudomonadati</taxon>
        <taxon>Pseudomonadota</taxon>
        <taxon>Betaproteobacteria</taxon>
        <taxon>Burkholderiales</taxon>
        <taxon>Oxalobacteraceae</taxon>
        <taxon>Undibacterium</taxon>
    </lineage>
</organism>
<dbReference type="GO" id="GO:0016787">
    <property type="term" value="F:hydrolase activity"/>
    <property type="evidence" value="ECO:0007669"/>
    <property type="project" value="UniProtKB-KW"/>
</dbReference>
<keyword evidence="5" id="KW-1185">Reference proteome</keyword>
<name>A0A3Q9BSC0_9BURK</name>
<dbReference type="SUPFAM" id="SSF56784">
    <property type="entry name" value="HAD-like"/>
    <property type="match status" value="1"/>
</dbReference>
<dbReference type="Gene3D" id="3.40.50.1000">
    <property type="entry name" value="HAD superfamily/HAD-like"/>
    <property type="match status" value="1"/>
</dbReference>
<keyword evidence="3" id="KW-0460">Magnesium</keyword>
<dbReference type="Proteomes" id="UP000275663">
    <property type="component" value="Chromosome"/>
</dbReference>
<dbReference type="InterPro" id="IPR006439">
    <property type="entry name" value="HAD-SF_hydro_IA"/>
</dbReference>
<dbReference type="KEGG" id="upv:EJN92_14745"/>
<dbReference type="SFLD" id="SFLDS00003">
    <property type="entry name" value="Haloacid_Dehalogenase"/>
    <property type="match status" value="1"/>
</dbReference>